<protein>
    <submittedName>
        <fullName evidence="1">Uncharacterized protein</fullName>
    </submittedName>
</protein>
<accession>A0A4Y2M8B2</accession>
<sequence>MSIGLLVTCILETLPHPILRAWGRAYLPLQYFKSYSEEHVYHVSLKWSSTSIGLSITCILDTLPHLTLRDWVSGTNFHQNWISRSRLMLEQTYIHTLSFIYTNACEHDNSKTQQGNVGQMKWT</sequence>
<keyword evidence="2" id="KW-1185">Reference proteome</keyword>
<dbReference type="AlphaFoldDB" id="A0A4Y2M8B2"/>
<name>A0A4Y2M8B2_ARAVE</name>
<reference evidence="1 2" key="1">
    <citation type="journal article" date="2019" name="Sci. Rep.">
        <title>Orb-weaving spider Araneus ventricosus genome elucidates the spidroin gene catalogue.</title>
        <authorList>
            <person name="Kono N."/>
            <person name="Nakamura H."/>
            <person name="Ohtoshi R."/>
            <person name="Moran D.A.P."/>
            <person name="Shinohara A."/>
            <person name="Yoshida Y."/>
            <person name="Fujiwara M."/>
            <person name="Mori M."/>
            <person name="Tomita M."/>
            <person name="Arakawa K."/>
        </authorList>
    </citation>
    <scope>NUCLEOTIDE SEQUENCE [LARGE SCALE GENOMIC DNA]</scope>
</reference>
<comment type="caution">
    <text evidence="1">The sequence shown here is derived from an EMBL/GenBank/DDBJ whole genome shotgun (WGS) entry which is preliminary data.</text>
</comment>
<evidence type="ECO:0000313" key="1">
    <source>
        <dbReference type="EMBL" id="GBN22832.1"/>
    </source>
</evidence>
<organism evidence="1 2">
    <name type="scientific">Araneus ventricosus</name>
    <name type="common">Orbweaver spider</name>
    <name type="synonym">Epeira ventricosa</name>
    <dbReference type="NCBI Taxonomy" id="182803"/>
    <lineage>
        <taxon>Eukaryota</taxon>
        <taxon>Metazoa</taxon>
        <taxon>Ecdysozoa</taxon>
        <taxon>Arthropoda</taxon>
        <taxon>Chelicerata</taxon>
        <taxon>Arachnida</taxon>
        <taxon>Araneae</taxon>
        <taxon>Araneomorphae</taxon>
        <taxon>Entelegynae</taxon>
        <taxon>Araneoidea</taxon>
        <taxon>Araneidae</taxon>
        <taxon>Araneus</taxon>
    </lineage>
</organism>
<dbReference type="EMBL" id="BGPR01006911">
    <property type="protein sequence ID" value="GBN22832.1"/>
    <property type="molecule type" value="Genomic_DNA"/>
</dbReference>
<dbReference type="Proteomes" id="UP000499080">
    <property type="component" value="Unassembled WGS sequence"/>
</dbReference>
<proteinExistence type="predicted"/>
<gene>
    <name evidence="1" type="ORF">AVEN_153333_1</name>
</gene>
<evidence type="ECO:0000313" key="2">
    <source>
        <dbReference type="Proteomes" id="UP000499080"/>
    </source>
</evidence>